<dbReference type="EMBL" id="CP009508">
    <property type="protein sequence ID" value="AKB38534.1"/>
    <property type="molecule type" value="Genomic_DNA"/>
</dbReference>
<organism evidence="2 3">
    <name type="scientific">Methanosarcina siciliae C2J</name>
    <dbReference type="NCBI Taxonomy" id="1434118"/>
    <lineage>
        <taxon>Archaea</taxon>
        <taxon>Methanobacteriati</taxon>
        <taxon>Methanobacteriota</taxon>
        <taxon>Stenosarchaea group</taxon>
        <taxon>Methanomicrobia</taxon>
        <taxon>Methanosarcinales</taxon>
        <taxon>Methanosarcinaceae</taxon>
        <taxon>Methanosarcina</taxon>
    </lineage>
</organism>
<feature type="transmembrane region" description="Helical" evidence="1">
    <location>
        <begin position="96"/>
        <end position="115"/>
    </location>
</feature>
<evidence type="ECO:0000313" key="2">
    <source>
        <dbReference type="EMBL" id="AKB38534.1"/>
    </source>
</evidence>
<keyword evidence="1" id="KW-0472">Membrane</keyword>
<evidence type="ECO:0000256" key="1">
    <source>
        <dbReference type="SAM" id="Phobius"/>
    </source>
</evidence>
<dbReference type="RefSeq" id="WP_052727394.1">
    <property type="nucleotide sequence ID" value="NZ_CP009508.1"/>
</dbReference>
<dbReference type="KEGG" id="msj:MSSAC_3944"/>
<gene>
    <name evidence="2" type="ORF">MSSAC_3944</name>
</gene>
<dbReference type="AlphaFoldDB" id="A0A0E3PU37"/>
<dbReference type="Pfam" id="PF01998">
    <property type="entry name" value="DUF131"/>
    <property type="match status" value="1"/>
</dbReference>
<protein>
    <recommendedName>
        <fullName evidence="4">TIGR00304 family protein</fullName>
    </recommendedName>
</protein>
<proteinExistence type="predicted"/>
<accession>A0A0E3PU37</accession>
<dbReference type="PATRIC" id="fig|1434118.4.peg.5065"/>
<dbReference type="GeneID" id="24873658"/>
<sequence>MIGNLLILTGIFIILFGFLMLIIGTAIGMRENSGSGNEYSNRRDQFGMEAGSGNSFGFKGPDRKAPHAEKAKSGIKGGGVIMLGPIPIVFGSDGDSAKTAMILAIILMVLSLLIFRGMIF</sequence>
<keyword evidence="1" id="KW-1133">Transmembrane helix</keyword>
<dbReference type="HOGENOM" id="CLU_149108_0_0_2"/>
<name>A0A0E3PU37_9EURY</name>
<feature type="transmembrane region" description="Helical" evidence="1">
    <location>
        <begin position="6"/>
        <end position="27"/>
    </location>
</feature>
<reference evidence="2 3" key="1">
    <citation type="submission" date="2014-07" db="EMBL/GenBank/DDBJ databases">
        <title>Methanogenic archaea and the global carbon cycle.</title>
        <authorList>
            <person name="Henriksen J.R."/>
            <person name="Luke J."/>
            <person name="Reinhart S."/>
            <person name="Benedict M.N."/>
            <person name="Youngblut N.D."/>
            <person name="Metcalf M.E."/>
            <person name="Whitaker R.J."/>
            <person name="Metcalf W.W."/>
        </authorList>
    </citation>
    <scope>NUCLEOTIDE SEQUENCE [LARGE SCALE GENOMIC DNA]</scope>
    <source>
        <strain evidence="2 3">C2J</strain>
    </source>
</reference>
<dbReference type="NCBIfam" id="TIGR00304">
    <property type="entry name" value="TIGR00304 family membrane protein"/>
    <property type="match status" value="1"/>
</dbReference>
<keyword evidence="1" id="KW-0812">Transmembrane</keyword>
<dbReference type="Proteomes" id="UP000033123">
    <property type="component" value="Chromosome"/>
</dbReference>
<dbReference type="InterPro" id="IPR002849">
    <property type="entry name" value="DUF131"/>
</dbReference>
<evidence type="ECO:0008006" key="4">
    <source>
        <dbReference type="Google" id="ProtNLM"/>
    </source>
</evidence>
<evidence type="ECO:0000313" key="3">
    <source>
        <dbReference type="Proteomes" id="UP000033123"/>
    </source>
</evidence>